<dbReference type="Proteomes" id="UP000237347">
    <property type="component" value="Unassembled WGS sequence"/>
</dbReference>
<dbReference type="AlphaFoldDB" id="A0AAW0M093"/>
<gene>
    <name evidence="1" type="primary">DMT1_2</name>
    <name evidence="1" type="ORF">CFP56_024470</name>
</gene>
<organism evidence="1 2">
    <name type="scientific">Quercus suber</name>
    <name type="common">Cork oak</name>
    <dbReference type="NCBI Taxonomy" id="58331"/>
    <lineage>
        <taxon>Eukaryota</taxon>
        <taxon>Viridiplantae</taxon>
        <taxon>Streptophyta</taxon>
        <taxon>Embryophyta</taxon>
        <taxon>Tracheophyta</taxon>
        <taxon>Spermatophyta</taxon>
        <taxon>Magnoliopsida</taxon>
        <taxon>eudicotyledons</taxon>
        <taxon>Gunneridae</taxon>
        <taxon>Pentapetalae</taxon>
        <taxon>rosids</taxon>
        <taxon>fabids</taxon>
        <taxon>Fagales</taxon>
        <taxon>Fagaceae</taxon>
        <taxon>Quercus</taxon>
    </lineage>
</organism>
<sequence length="86" mass="9884">SYQASKIYLLCVDKLVDEEFLAVRLTSGKDDGCPNRRLTDFVLHEPLDMLEVDDMFIFGLILPLEESSKKEKEKAIRCKGFGWLES</sequence>
<feature type="non-terminal residue" evidence="1">
    <location>
        <position position="1"/>
    </location>
</feature>
<proteinExistence type="predicted"/>
<evidence type="ECO:0000313" key="2">
    <source>
        <dbReference type="Proteomes" id="UP000237347"/>
    </source>
</evidence>
<evidence type="ECO:0000313" key="1">
    <source>
        <dbReference type="EMBL" id="KAK7856243.1"/>
    </source>
</evidence>
<name>A0AAW0M093_QUESU</name>
<keyword evidence="2" id="KW-1185">Reference proteome</keyword>
<comment type="caution">
    <text evidence="1">The sequence shown here is derived from an EMBL/GenBank/DDBJ whole genome shotgun (WGS) entry which is preliminary data.</text>
</comment>
<accession>A0AAW0M093</accession>
<protein>
    <submittedName>
        <fullName evidence="1">Dna (Cytosine-5)-methyltransferase 1</fullName>
    </submittedName>
</protein>
<reference evidence="1 2" key="1">
    <citation type="journal article" date="2018" name="Sci. Data">
        <title>The draft genome sequence of cork oak.</title>
        <authorList>
            <person name="Ramos A.M."/>
            <person name="Usie A."/>
            <person name="Barbosa P."/>
            <person name="Barros P.M."/>
            <person name="Capote T."/>
            <person name="Chaves I."/>
            <person name="Simoes F."/>
            <person name="Abreu I."/>
            <person name="Carrasquinho I."/>
            <person name="Faro C."/>
            <person name="Guimaraes J.B."/>
            <person name="Mendonca D."/>
            <person name="Nobrega F."/>
            <person name="Rodrigues L."/>
            <person name="Saibo N.J.M."/>
            <person name="Varela M.C."/>
            <person name="Egas C."/>
            <person name="Matos J."/>
            <person name="Miguel C.M."/>
            <person name="Oliveira M.M."/>
            <person name="Ricardo C.P."/>
            <person name="Goncalves S."/>
        </authorList>
    </citation>
    <scope>NUCLEOTIDE SEQUENCE [LARGE SCALE GENOMIC DNA]</scope>
    <source>
        <strain evidence="2">cv. HL8</strain>
    </source>
</reference>
<dbReference type="EMBL" id="PKMF04000038">
    <property type="protein sequence ID" value="KAK7856243.1"/>
    <property type="molecule type" value="Genomic_DNA"/>
</dbReference>